<feature type="region of interest" description="Disordered" evidence="1">
    <location>
        <begin position="267"/>
        <end position="289"/>
    </location>
</feature>
<name>A0ABD3DVJ0_9LAMI</name>
<evidence type="ECO:0000313" key="3">
    <source>
        <dbReference type="EMBL" id="KAL3645542.1"/>
    </source>
</evidence>
<dbReference type="AlphaFoldDB" id="A0ABD3DVJ0"/>
<dbReference type="PANTHER" id="PTHR35311:SF9">
    <property type="entry name" value="KINETOCHORE-ASSOCIATED PROTEIN KNL-2 HOMOLOG"/>
    <property type="match status" value="1"/>
</dbReference>
<feature type="compositionally biased region" description="Basic residues" evidence="1">
    <location>
        <begin position="347"/>
        <end position="357"/>
    </location>
</feature>
<gene>
    <name evidence="3" type="ORF">CASFOL_010722</name>
</gene>
<comment type="caution">
    <text evidence="3">The sequence shown here is derived from an EMBL/GenBank/DDBJ whole genome shotgun (WGS) entry which is preliminary data.</text>
</comment>
<dbReference type="PANTHER" id="PTHR35311">
    <property type="entry name" value="KINETOCHORE-ASSOCIATED PROTEIN KNL-2 HOMOLOG"/>
    <property type="match status" value="1"/>
</dbReference>
<evidence type="ECO:0000259" key="2">
    <source>
        <dbReference type="Pfam" id="PF09133"/>
    </source>
</evidence>
<feature type="region of interest" description="Disordered" evidence="1">
    <location>
        <begin position="155"/>
        <end position="199"/>
    </location>
</feature>
<sequence length="424" mass="47420">MAPASTPENYNHSGNILNSHFNQTVYLSDWWLVKTEDDSQGRRLAVAGFASRGSHAMRVFSSAPILKRHNDFNIETTDGICIVFEGFINKARTEENGFPSNVDEHFVFGFPPYWEEYVKYLMDKKSSSEDTHLKSLSSPRSEIEHGQPHVDNCAEDLESQQKSKKTESSVASSPEKINSVNSEPENDFIISGIAPGGLEKESYSRNPTVEGDHYVSAVTNEFANDSHVDVSRGFLLSCELHNKSTNDLSKVGLNKINTSQEILSHTEGRVRTRSMNKSEKKQNNDGESVGKKIWSNFVSSMGSETVEKVTPVDCEPDQGRNKLGFEAFEFHSCTDKTKPSEFGTPKVKNKGNIKKTKSGSTRSIRTAAPSADNQEDNVTPEMNDVPGNAESQDMKIRRKLAYVSKLFSARKSIYPYFFFNTNYS</sequence>
<feature type="compositionally biased region" description="Polar residues" evidence="1">
    <location>
        <begin position="170"/>
        <end position="183"/>
    </location>
</feature>
<organism evidence="3 4">
    <name type="scientific">Castilleja foliolosa</name>
    <dbReference type="NCBI Taxonomy" id="1961234"/>
    <lineage>
        <taxon>Eukaryota</taxon>
        <taxon>Viridiplantae</taxon>
        <taxon>Streptophyta</taxon>
        <taxon>Embryophyta</taxon>
        <taxon>Tracheophyta</taxon>
        <taxon>Spermatophyta</taxon>
        <taxon>Magnoliopsida</taxon>
        <taxon>eudicotyledons</taxon>
        <taxon>Gunneridae</taxon>
        <taxon>Pentapetalae</taxon>
        <taxon>asterids</taxon>
        <taxon>lamiids</taxon>
        <taxon>Lamiales</taxon>
        <taxon>Orobanchaceae</taxon>
        <taxon>Pedicularideae</taxon>
        <taxon>Castillejinae</taxon>
        <taxon>Castilleja</taxon>
    </lineage>
</organism>
<accession>A0ABD3DVJ0</accession>
<evidence type="ECO:0000256" key="1">
    <source>
        <dbReference type="SAM" id="MobiDB-lite"/>
    </source>
</evidence>
<evidence type="ECO:0000313" key="4">
    <source>
        <dbReference type="Proteomes" id="UP001632038"/>
    </source>
</evidence>
<dbReference type="InterPro" id="IPR053090">
    <property type="entry name" value="Centromere_KNL-2_homolog"/>
</dbReference>
<dbReference type="EMBL" id="JAVIJP010000013">
    <property type="protein sequence ID" value="KAL3645542.1"/>
    <property type="molecule type" value="Genomic_DNA"/>
</dbReference>
<dbReference type="InterPro" id="IPR015216">
    <property type="entry name" value="SANTA"/>
</dbReference>
<protein>
    <recommendedName>
        <fullName evidence="2">SANTA domain-containing protein</fullName>
    </recommendedName>
</protein>
<feature type="domain" description="SANTA" evidence="2">
    <location>
        <begin position="25"/>
        <end position="117"/>
    </location>
</feature>
<dbReference type="Pfam" id="PF09133">
    <property type="entry name" value="SANTA"/>
    <property type="match status" value="1"/>
</dbReference>
<keyword evidence="4" id="KW-1185">Reference proteome</keyword>
<proteinExistence type="predicted"/>
<reference evidence="4" key="1">
    <citation type="journal article" date="2024" name="IScience">
        <title>Strigolactones Initiate the Formation of Haustorium-like Structures in Castilleja.</title>
        <authorList>
            <person name="Buerger M."/>
            <person name="Peterson D."/>
            <person name="Chory J."/>
        </authorList>
    </citation>
    <scope>NUCLEOTIDE SEQUENCE [LARGE SCALE GENOMIC DNA]</scope>
</reference>
<feature type="region of interest" description="Disordered" evidence="1">
    <location>
        <begin position="339"/>
        <end position="391"/>
    </location>
</feature>
<dbReference type="Proteomes" id="UP001632038">
    <property type="component" value="Unassembled WGS sequence"/>
</dbReference>